<evidence type="ECO:0000256" key="4">
    <source>
        <dbReference type="ARBA" id="ARBA00023049"/>
    </source>
</evidence>
<dbReference type="GO" id="GO:0006508">
    <property type="term" value="P:proteolysis"/>
    <property type="evidence" value="ECO:0007669"/>
    <property type="project" value="UniProtKB-KW"/>
</dbReference>
<dbReference type="Pfam" id="PF00557">
    <property type="entry name" value="Peptidase_M24"/>
    <property type="match status" value="1"/>
</dbReference>
<dbReference type="InterPro" id="IPR029149">
    <property type="entry name" value="Creatin/AminoP/Spt16_N"/>
</dbReference>
<keyword evidence="7" id="KW-0031">Aminopeptidase</keyword>
<dbReference type="InterPro" id="IPR001714">
    <property type="entry name" value="Pept_M24_MAP"/>
</dbReference>
<dbReference type="AlphaFoldDB" id="A0A7C2ZHG7"/>
<dbReference type="PROSITE" id="PS00491">
    <property type="entry name" value="PROLINE_PEPTIDASE"/>
    <property type="match status" value="1"/>
</dbReference>
<dbReference type="GO" id="GO:0004177">
    <property type="term" value="F:aminopeptidase activity"/>
    <property type="evidence" value="ECO:0007669"/>
    <property type="project" value="UniProtKB-KW"/>
</dbReference>
<dbReference type="PRINTS" id="PR00599">
    <property type="entry name" value="MAPEPTIDASE"/>
</dbReference>
<feature type="domain" description="Peptidase M24" evidence="5">
    <location>
        <begin position="134"/>
        <end position="337"/>
    </location>
</feature>
<dbReference type="GO" id="GO:0046872">
    <property type="term" value="F:metal ion binding"/>
    <property type="evidence" value="ECO:0007669"/>
    <property type="project" value="UniProtKB-KW"/>
</dbReference>
<evidence type="ECO:0000259" key="6">
    <source>
        <dbReference type="Pfam" id="PF01321"/>
    </source>
</evidence>
<keyword evidence="1" id="KW-0645">Protease</keyword>
<gene>
    <name evidence="7" type="ORF">ENO47_02485</name>
</gene>
<dbReference type="InterPro" id="IPR001131">
    <property type="entry name" value="Peptidase_M24B_aminopep-P_CS"/>
</dbReference>
<dbReference type="InterPro" id="IPR000587">
    <property type="entry name" value="Creatinase_N"/>
</dbReference>
<keyword evidence="3" id="KW-0378">Hydrolase</keyword>
<sequence length="355" mass="40410">MRERIAKVQNLLEKNNLDAFLFSSQPNVFYLSGFRSSHAYVVVSRHSYHLLTDGRYYQKAKEELKDWDVILLEGNVLKAIERLLKKIGAFKVGYEEDRVSCEFRRRLKGGLRWVGKAGFLKHMRAIKDSTEISLMQEGVRISDRVYMSILNKIREGMTELELRSLIVSEFFKSGAMGESFPAIVASGKGSAIPHWETSTRPIKHGQPLLIDMGLLWKGYCTDFTRTIHLGRASSEFKKIYNIVKDAHLFALEKVKVGRKISEIDKTARDYIKKKGYGKFFIHSTGHGVGIEIHEFPRVYYKGVDKDVIIEEGMVFTIEPGIYLGGKFGVRLENIVAVIRGVGEPLSKVSLDLIEI</sequence>
<proteinExistence type="predicted"/>
<evidence type="ECO:0000313" key="7">
    <source>
        <dbReference type="EMBL" id="HEW45527.1"/>
    </source>
</evidence>
<dbReference type="GO" id="GO:0008235">
    <property type="term" value="F:metalloexopeptidase activity"/>
    <property type="evidence" value="ECO:0007669"/>
    <property type="project" value="UniProtKB-ARBA"/>
</dbReference>
<dbReference type="CDD" id="cd01092">
    <property type="entry name" value="APP-like"/>
    <property type="match status" value="1"/>
</dbReference>
<dbReference type="PANTHER" id="PTHR46112:SF3">
    <property type="entry name" value="AMINOPEPTIDASE YPDF"/>
    <property type="match status" value="1"/>
</dbReference>
<evidence type="ECO:0000259" key="5">
    <source>
        <dbReference type="Pfam" id="PF00557"/>
    </source>
</evidence>
<feature type="domain" description="Creatinase N-terminal" evidence="6">
    <location>
        <begin position="4"/>
        <end position="126"/>
    </location>
</feature>
<evidence type="ECO:0000256" key="3">
    <source>
        <dbReference type="ARBA" id="ARBA00022801"/>
    </source>
</evidence>
<dbReference type="Gene3D" id="3.90.230.10">
    <property type="entry name" value="Creatinase/methionine aminopeptidase superfamily"/>
    <property type="match status" value="1"/>
</dbReference>
<dbReference type="SUPFAM" id="SSF53092">
    <property type="entry name" value="Creatinase/prolidase N-terminal domain"/>
    <property type="match status" value="1"/>
</dbReference>
<dbReference type="EMBL" id="DSFP01000028">
    <property type="protein sequence ID" value="HEW45527.1"/>
    <property type="molecule type" value="Genomic_DNA"/>
</dbReference>
<keyword evidence="4" id="KW-0482">Metalloprotease</keyword>
<organism evidence="7">
    <name type="scientific">Hydrogenobacter sp</name>
    <dbReference type="NCBI Taxonomy" id="2152829"/>
    <lineage>
        <taxon>Bacteria</taxon>
        <taxon>Pseudomonadati</taxon>
        <taxon>Aquificota</taxon>
        <taxon>Aquificia</taxon>
        <taxon>Aquificales</taxon>
        <taxon>Aquificaceae</taxon>
        <taxon>Hydrogenobacter</taxon>
    </lineage>
</organism>
<reference evidence="7" key="1">
    <citation type="journal article" date="2020" name="mSystems">
        <title>Genome- and Community-Level Interaction Insights into Carbon Utilization and Element Cycling Functions of Hydrothermarchaeota in Hydrothermal Sediment.</title>
        <authorList>
            <person name="Zhou Z."/>
            <person name="Liu Y."/>
            <person name="Xu W."/>
            <person name="Pan J."/>
            <person name="Luo Z.H."/>
            <person name="Li M."/>
        </authorList>
    </citation>
    <scope>NUCLEOTIDE SEQUENCE [LARGE SCALE GENOMIC DNA]</scope>
    <source>
        <strain evidence="7">SpSt-132</strain>
    </source>
</reference>
<name>A0A7C2ZHG7_9AQUI</name>
<comment type="caution">
    <text evidence="7">The sequence shown here is derived from an EMBL/GenBank/DDBJ whole genome shotgun (WGS) entry which is preliminary data.</text>
</comment>
<evidence type="ECO:0000256" key="1">
    <source>
        <dbReference type="ARBA" id="ARBA00022670"/>
    </source>
</evidence>
<dbReference type="Gene3D" id="3.40.350.10">
    <property type="entry name" value="Creatinase/prolidase N-terminal domain"/>
    <property type="match status" value="1"/>
</dbReference>
<dbReference type="Pfam" id="PF01321">
    <property type="entry name" value="Creatinase_N"/>
    <property type="match status" value="1"/>
</dbReference>
<keyword evidence="2" id="KW-0479">Metal-binding</keyword>
<dbReference type="InterPro" id="IPR036005">
    <property type="entry name" value="Creatinase/aminopeptidase-like"/>
</dbReference>
<evidence type="ECO:0000256" key="2">
    <source>
        <dbReference type="ARBA" id="ARBA00022723"/>
    </source>
</evidence>
<dbReference type="InterPro" id="IPR000994">
    <property type="entry name" value="Pept_M24"/>
</dbReference>
<protein>
    <submittedName>
        <fullName evidence="7">Aminopeptidase P family protein</fullName>
    </submittedName>
</protein>
<accession>A0A7C2ZHG7</accession>
<dbReference type="PANTHER" id="PTHR46112">
    <property type="entry name" value="AMINOPEPTIDASE"/>
    <property type="match status" value="1"/>
</dbReference>
<dbReference type="SUPFAM" id="SSF55920">
    <property type="entry name" value="Creatinase/aminopeptidase"/>
    <property type="match status" value="1"/>
</dbReference>
<dbReference type="InterPro" id="IPR050659">
    <property type="entry name" value="Peptidase_M24B"/>
</dbReference>